<keyword evidence="2" id="KW-1185">Reference proteome</keyword>
<dbReference type="PANTHER" id="PTHR11524:SF16">
    <property type="entry name" value="LARGE RIBOSOMAL SUBUNIT PROTEIN UL30"/>
    <property type="match status" value="1"/>
</dbReference>
<dbReference type="PANTHER" id="PTHR11524">
    <property type="entry name" value="60S RIBOSOMAL PROTEIN L7"/>
    <property type="match status" value="1"/>
</dbReference>
<dbReference type="GO" id="GO:0022625">
    <property type="term" value="C:cytosolic large ribosomal subunit"/>
    <property type="evidence" value="ECO:0007669"/>
    <property type="project" value="TreeGrafter"/>
</dbReference>
<dbReference type="InterPro" id="IPR036919">
    <property type="entry name" value="Ribo_uL30_ferredoxin-like_sf"/>
</dbReference>
<dbReference type="AlphaFoldDB" id="A0A7N2R5R5"/>
<accession>A0A7N2R5R5</accession>
<dbReference type="GO" id="GO:0003723">
    <property type="term" value="F:RNA binding"/>
    <property type="evidence" value="ECO:0007669"/>
    <property type="project" value="TreeGrafter"/>
</dbReference>
<dbReference type="GO" id="GO:0000463">
    <property type="term" value="P:maturation of LSU-rRNA from tricistronic rRNA transcript (SSU-rRNA, 5.8S rRNA, LSU-rRNA)"/>
    <property type="evidence" value="ECO:0007669"/>
    <property type="project" value="TreeGrafter"/>
</dbReference>
<dbReference type="InParanoid" id="A0A7N2R5R5"/>
<proteinExistence type="predicted"/>
<reference evidence="1 2" key="1">
    <citation type="journal article" date="2016" name="G3 (Bethesda)">
        <title>First Draft Assembly and Annotation of the Genome of a California Endemic Oak Quercus lobata Nee (Fagaceae).</title>
        <authorList>
            <person name="Sork V.L."/>
            <person name="Fitz-Gibbon S.T."/>
            <person name="Puiu D."/>
            <person name="Crepeau M."/>
            <person name="Gugger P.F."/>
            <person name="Sherman R."/>
            <person name="Stevens K."/>
            <person name="Langley C.H."/>
            <person name="Pellegrini M."/>
            <person name="Salzberg S.L."/>
        </authorList>
    </citation>
    <scope>NUCLEOTIDE SEQUENCE [LARGE SCALE GENOMIC DNA]</scope>
    <source>
        <strain evidence="1 2">cv. SW786</strain>
    </source>
</reference>
<evidence type="ECO:0000313" key="1">
    <source>
        <dbReference type="EnsemblPlants" id="QL05p082480:mrna"/>
    </source>
</evidence>
<dbReference type="EnsemblPlants" id="QL05p082480:mrna">
    <property type="protein sequence ID" value="QL05p082480:mrna"/>
    <property type="gene ID" value="QL05p082480"/>
</dbReference>
<dbReference type="EMBL" id="LRBV02000005">
    <property type="status" value="NOT_ANNOTATED_CDS"/>
    <property type="molecule type" value="Genomic_DNA"/>
</dbReference>
<protein>
    <submittedName>
        <fullName evidence="1">Uncharacterized protein</fullName>
    </submittedName>
</protein>
<dbReference type="Gramene" id="QL05p082480:mrna">
    <property type="protein sequence ID" value="QL05p082480:mrna"/>
    <property type="gene ID" value="QL05p082480"/>
</dbReference>
<dbReference type="Proteomes" id="UP000594261">
    <property type="component" value="Chromosome 5"/>
</dbReference>
<dbReference type="InterPro" id="IPR039699">
    <property type="entry name" value="Ribosomal_uL30"/>
</dbReference>
<name>A0A7N2R5R5_QUELO</name>
<organism evidence="1 2">
    <name type="scientific">Quercus lobata</name>
    <name type="common">Valley oak</name>
    <dbReference type="NCBI Taxonomy" id="97700"/>
    <lineage>
        <taxon>Eukaryota</taxon>
        <taxon>Viridiplantae</taxon>
        <taxon>Streptophyta</taxon>
        <taxon>Embryophyta</taxon>
        <taxon>Tracheophyta</taxon>
        <taxon>Spermatophyta</taxon>
        <taxon>Magnoliopsida</taxon>
        <taxon>eudicotyledons</taxon>
        <taxon>Gunneridae</taxon>
        <taxon>Pentapetalae</taxon>
        <taxon>rosids</taxon>
        <taxon>fabids</taxon>
        <taxon>Fagales</taxon>
        <taxon>Fagaceae</taxon>
        <taxon>Quercus</taxon>
    </lineage>
</organism>
<reference evidence="1" key="2">
    <citation type="submission" date="2021-01" db="UniProtKB">
        <authorList>
            <consortium name="EnsemblPlants"/>
        </authorList>
    </citation>
    <scope>IDENTIFICATION</scope>
</reference>
<sequence>MGEEAVKTVIPNFCLSFTFVGKFPCLITPLHESLRVRELIYKRGYGKLNQQRTAVTDNAIVERALRKYDIICTEDLIHEIMTVGPHFKQANNFL</sequence>
<evidence type="ECO:0000313" key="2">
    <source>
        <dbReference type="Proteomes" id="UP000594261"/>
    </source>
</evidence>
<dbReference type="GO" id="GO:0003735">
    <property type="term" value="F:structural constituent of ribosome"/>
    <property type="evidence" value="ECO:0007669"/>
    <property type="project" value="TreeGrafter"/>
</dbReference>
<dbReference type="SUPFAM" id="SSF55129">
    <property type="entry name" value="Ribosomal protein L30p/L7e"/>
    <property type="match status" value="1"/>
</dbReference>